<dbReference type="CDD" id="cd13703">
    <property type="entry name" value="PBP2_HisJ_LAO"/>
    <property type="match status" value="1"/>
</dbReference>
<evidence type="ECO:0000313" key="8">
    <source>
        <dbReference type="EMBL" id="MFL9882072.1"/>
    </source>
</evidence>
<dbReference type="PANTHER" id="PTHR35936">
    <property type="entry name" value="MEMBRANE-BOUND LYTIC MUREIN TRANSGLYCOSYLASE F"/>
    <property type="match status" value="1"/>
</dbReference>
<evidence type="ECO:0000256" key="3">
    <source>
        <dbReference type="ARBA" id="ARBA00022448"/>
    </source>
</evidence>
<feature type="chain" id="PRO_5047543299" evidence="6">
    <location>
        <begin position="20"/>
        <end position="261"/>
    </location>
</feature>
<keyword evidence="3" id="KW-0813">Transport</keyword>
<evidence type="ECO:0000256" key="2">
    <source>
        <dbReference type="ARBA" id="ARBA00010333"/>
    </source>
</evidence>
<evidence type="ECO:0000256" key="1">
    <source>
        <dbReference type="ARBA" id="ARBA00004418"/>
    </source>
</evidence>
<gene>
    <name evidence="8" type="ORF">PQR66_03505</name>
</gene>
<proteinExistence type="inferred from homology"/>
<dbReference type="PANTHER" id="PTHR35936:SF13">
    <property type="entry name" value="HISTIDINE-BINDING PERIPLASMIC PROTEIN"/>
    <property type="match status" value="1"/>
</dbReference>
<dbReference type="RefSeq" id="WP_408331844.1">
    <property type="nucleotide sequence ID" value="NZ_JAQQFH010000024.1"/>
</dbReference>
<comment type="subcellular location">
    <subcellularLocation>
        <location evidence="1">Periplasm</location>
    </subcellularLocation>
</comment>
<accession>A0ABW8ZFV8</accession>
<keyword evidence="5" id="KW-0574">Periplasm</keyword>
<evidence type="ECO:0000259" key="7">
    <source>
        <dbReference type="SMART" id="SM00062"/>
    </source>
</evidence>
<keyword evidence="9" id="KW-1185">Reference proteome</keyword>
<feature type="domain" description="Solute-binding protein family 3/N-terminal" evidence="7">
    <location>
        <begin position="28"/>
        <end position="257"/>
    </location>
</feature>
<evidence type="ECO:0000256" key="4">
    <source>
        <dbReference type="ARBA" id="ARBA00022729"/>
    </source>
</evidence>
<feature type="signal peptide" evidence="6">
    <location>
        <begin position="1"/>
        <end position="19"/>
    </location>
</feature>
<comment type="caution">
    <text evidence="8">The sequence shown here is derived from an EMBL/GenBank/DDBJ whole genome shotgun (WGS) entry which is preliminary data.</text>
</comment>
<sequence>MKNVMAGLALLFAAFCANANANASDAAQLRFGVDPTYAPFESKAPSGQLVGFEIDLGNEICRRLNVKCVWVETAFDGIIPALQGRKFEAILSAMSITPQREARVAFSTPLFNTPSRLIGRRGRDLKPTVDSLRGKRVGVAQGSTQEAYAKAYWAPAGIDVVSYANQEQVYTDLRAGRIDVTLTDMIAGNQGFLKTPQGADYAFLGEPVTDAKTLGKGAAIGLRKDDTALREKIDGAIASMVKDGTYRKIEQRYFDFDIAAP</sequence>
<organism evidence="8 9">
    <name type="scientific">Paraburkholderia agricolaris</name>
    <dbReference type="NCBI Taxonomy" id="2152888"/>
    <lineage>
        <taxon>Bacteria</taxon>
        <taxon>Pseudomonadati</taxon>
        <taxon>Pseudomonadota</taxon>
        <taxon>Betaproteobacteria</taxon>
        <taxon>Burkholderiales</taxon>
        <taxon>Burkholderiaceae</taxon>
        <taxon>Paraburkholderia</taxon>
    </lineage>
</organism>
<dbReference type="InterPro" id="IPR001638">
    <property type="entry name" value="Solute-binding_3/MltF_N"/>
</dbReference>
<dbReference type="Gene3D" id="3.40.190.10">
    <property type="entry name" value="Periplasmic binding protein-like II"/>
    <property type="match status" value="2"/>
</dbReference>
<evidence type="ECO:0000256" key="5">
    <source>
        <dbReference type="ARBA" id="ARBA00022764"/>
    </source>
</evidence>
<comment type="similarity">
    <text evidence="2">Belongs to the bacterial solute-binding protein 3 family.</text>
</comment>
<reference evidence="8 9" key="1">
    <citation type="journal article" date="2024" name="Chem. Sci.">
        <title>Discovery of megapolipeptins by genome mining of a Burkholderiales bacteria collection.</title>
        <authorList>
            <person name="Paulo B.S."/>
            <person name="Recchia M.J.J."/>
            <person name="Lee S."/>
            <person name="Fergusson C.H."/>
            <person name="Romanowski S.B."/>
            <person name="Hernandez A."/>
            <person name="Krull N."/>
            <person name="Liu D.Y."/>
            <person name="Cavanagh H."/>
            <person name="Bos A."/>
            <person name="Gray C.A."/>
            <person name="Murphy B.T."/>
            <person name="Linington R.G."/>
            <person name="Eustaquio A.S."/>
        </authorList>
    </citation>
    <scope>NUCLEOTIDE SEQUENCE [LARGE SCALE GENOMIC DNA]</scope>
    <source>
        <strain evidence="8 9">RL16-012-BIC-B</strain>
    </source>
</reference>
<dbReference type="Proteomes" id="UP001629249">
    <property type="component" value="Unassembled WGS sequence"/>
</dbReference>
<dbReference type="NCBIfam" id="TIGR01096">
    <property type="entry name" value="3A0103s03R"/>
    <property type="match status" value="1"/>
</dbReference>
<dbReference type="EMBL" id="JAQQFN010000002">
    <property type="protein sequence ID" value="MFL9882072.1"/>
    <property type="molecule type" value="Genomic_DNA"/>
</dbReference>
<dbReference type="InterPro" id="IPR005768">
    <property type="entry name" value="Lys_Arg_Orn-bd"/>
</dbReference>
<dbReference type="Pfam" id="PF00497">
    <property type="entry name" value="SBP_bac_3"/>
    <property type="match status" value="1"/>
</dbReference>
<evidence type="ECO:0000313" key="9">
    <source>
        <dbReference type="Proteomes" id="UP001629249"/>
    </source>
</evidence>
<protein>
    <submittedName>
        <fullName evidence="8">ABC transporter substrate-binding protein</fullName>
    </submittedName>
</protein>
<evidence type="ECO:0000256" key="6">
    <source>
        <dbReference type="SAM" id="SignalP"/>
    </source>
</evidence>
<name>A0ABW8ZFV8_9BURK</name>
<dbReference type="SUPFAM" id="SSF53850">
    <property type="entry name" value="Periplasmic binding protein-like II"/>
    <property type="match status" value="1"/>
</dbReference>
<dbReference type="SMART" id="SM00062">
    <property type="entry name" value="PBPb"/>
    <property type="match status" value="1"/>
</dbReference>
<keyword evidence="4 6" id="KW-0732">Signal</keyword>